<organism evidence="1 2">
    <name type="scientific">Lentinula aciculospora</name>
    <dbReference type="NCBI Taxonomy" id="153920"/>
    <lineage>
        <taxon>Eukaryota</taxon>
        <taxon>Fungi</taxon>
        <taxon>Dikarya</taxon>
        <taxon>Basidiomycota</taxon>
        <taxon>Agaricomycotina</taxon>
        <taxon>Agaricomycetes</taxon>
        <taxon>Agaricomycetidae</taxon>
        <taxon>Agaricales</taxon>
        <taxon>Marasmiineae</taxon>
        <taxon>Omphalotaceae</taxon>
        <taxon>Lentinula</taxon>
    </lineage>
</organism>
<sequence>MKTLYCLSKRSKLVYSHYLGVFVRRFYHHPPAILPIKPLVGQHKPILWLDDQFQNPHWLSDEFTLIFNPTVETLHQLIRESKFSTAHRVRCTLQDQGNDIPHNMIFLDAALGEINTLSSVTYHAFYGWLKLLPAKHVLNSGKRNPFRVFGSLYRSGRPSQDLEAILGMVKIASSKGYLLEELKRVLPLMTLLIKPTSGLALMLEFEKGYLDYITTVEPQNVQRHASLAREALILGCCEAKGRWMRTAMKLLKRSNQEGVSVSPEVANLVMMLKGNTIG</sequence>
<dbReference type="Proteomes" id="UP001150266">
    <property type="component" value="Unassembled WGS sequence"/>
</dbReference>
<accession>A0A9W9A2R9</accession>
<reference evidence="1" key="1">
    <citation type="submission" date="2022-08" db="EMBL/GenBank/DDBJ databases">
        <title>A Global Phylogenomic Analysis of the Shiitake Genus Lentinula.</title>
        <authorList>
            <consortium name="DOE Joint Genome Institute"/>
            <person name="Sierra-Patev S."/>
            <person name="Min B."/>
            <person name="Naranjo-Ortiz M."/>
            <person name="Looney B."/>
            <person name="Konkel Z."/>
            <person name="Slot J.C."/>
            <person name="Sakamoto Y."/>
            <person name="Steenwyk J.L."/>
            <person name="Rokas A."/>
            <person name="Carro J."/>
            <person name="Camarero S."/>
            <person name="Ferreira P."/>
            <person name="Molpeceres G."/>
            <person name="Ruiz-Duenas F.J."/>
            <person name="Serrano A."/>
            <person name="Henrissat B."/>
            <person name="Drula E."/>
            <person name="Hughes K.W."/>
            <person name="Mata J.L."/>
            <person name="Ishikawa N.K."/>
            <person name="Vargas-Isla R."/>
            <person name="Ushijima S."/>
            <person name="Smith C.A."/>
            <person name="Ahrendt S."/>
            <person name="Andreopoulos W."/>
            <person name="He G."/>
            <person name="Labutti K."/>
            <person name="Lipzen A."/>
            <person name="Ng V."/>
            <person name="Riley R."/>
            <person name="Sandor L."/>
            <person name="Barry K."/>
            <person name="Martinez A.T."/>
            <person name="Xiao Y."/>
            <person name="Gibbons J.G."/>
            <person name="Terashima K."/>
            <person name="Grigoriev I.V."/>
            <person name="Hibbett D.S."/>
        </authorList>
    </citation>
    <scope>NUCLEOTIDE SEQUENCE</scope>
    <source>
        <strain evidence="1">JLM2183</strain>
    </source>
</reference>
<evidence type="ECO:0000313" key="1">
    <source>
        <dbReference type="EMBL" id="KAJ4473101.1"/>
    </source>
</evidence>
<name>A0A9W9A2R9_9AGAR</name>
<keyword evidence="2" id="KW-1185">Reference proteome</keyword>
<dbReference type="EMBL" id="JAOTPV010000018">
    <property type="protein sequence ID" value="KAJ4473101.1"/>
    <property type="molecule type" value="Genomic_DNA"/>
</dbReference>
<dbReference type="OrthoDB" id="185373at2759"/>
<protein>
    <submittedName>
        <fullName evidence="1">Uncharacterized protein</fullName>
    </submittedName>
</protein>
<comment type="caution">
    <text evidence="1">The sequence shown here is derived from an EMBL/GenBank/DDBJ whole genome shotgun (WGS) entry which is preliminary data.</text>
</comment>
<proteinExistence type="predicted"/>
<gene>
    <name evidence="1" type="ORF">J3R30DRAFT_764100</name>
</gene>
<evidence type="ECO:0000313" key="2">
    <source>
        <dbReference type="Proteomes" id="UP001150266"/>
    </source>
</evidence>
<dbReference type="AlphaFoldDB" id="A0A9W9A2R9"/>